<gene>
    <name evidence="1" type="ORF">CM19_07025</name>
</gene>
<comment type="caution">
    <text evidence="1">The sequence shown here is derived from an EMBL/GenBank/DDBJ whole genome shotgun (WGS) entry which is preliminary data.</text>
</comment>
<protein>
    <submittedName>
        <fullName evidence="1">Uncharacterized protein</fullName>
    </submittedName>
</protein>
<dbReference type="Proteomes" id="UP000024332">
    <property type="component" value="Unassembled WGS sequence"/>
</dbReference>
<keyword evidence="2" id="KW-1185">Reference proteome</keyword>
<reference evidence="1 2" key="1">
    <citation type="submission" date="2014-03" db="EMBL/GenBank/DDBJ databases">
        <title>Draft genome sequence of the novel thermoacidophilic archaea Acidianus copahuensis ALE1 strain, isolated from Copahue volcanic area in Neuquen Argentina.</title>
        <authorList>
            <person name="Urbieta M.S."/>
            <person name="Rascovan N."/>
            <person name="Castro C."/>
            <person name="Revale S."/>
            <person name="Giaveno M.A."/>
            <person name="Vazquez M.P."/>
            <person name="Donati E.R."/>
        </authorList>
    </citation>
    <scope>NUCLEOTIDE SEQUENCE [LARGE SCALE GENOMIC DNA]</scope>
    <source>
        <strain evidence="1 2">ALE1</strain>
    </source>
</reference>
<name>A0A031LNM9_9CREN</name>
<dbReference type="AlphaFoldDB" id="A0A031LNM9"/>
<dbReference type="EMBL" id="JFZT01000040">
    <property type="protein sequence ID" value="EZQ06692.1"/>
    <property type="molecule type" value="Genomic_DNA"/>
</dbReference>
<sequence>MIAKKINMDNNIYSFQFPNSYFPNSYNVNAQFSTNLNIGIIVNVDKEFGNLFIKFEGRETIKSEEGDAFVTIGIDKDKRISYISIEPDDRELKEFIKGINNS</sequence>
<accession>A0A031LNM9</accession>
<evidence type="ECO:0000313" key="2">
    <source>
        <dbReference type="Proteomes" id="UP000024332"/>
    </source>
</evidence>
<organism evidence="1 2">
    <name type="scientific">Candidatus Acidianus copahuensis</name>
    <dbReference type="NCBI Taxonomy" id="1160895"/>
    <lineage>
        <taxon>Archaea</taxon>
        <taxon>Thermoproteota</taxon>
        <taxon>Thermoprotei</taxon>
        <taxon>Sulfolobales</taxon>
        <taxon>Sulfolobaceae</taxon>
        <taxon>Acidianus</taxon>
    </lineage>
</organism>
<proteinExistence type="predicted"/>
<evidence type="ECO:0000313" key="1">
    <source>
        <dbReference type="EMBL" id="EZQ06692.1"/>
    </source>
</evidence>